<evidence type="ECO:0000313" key="2">
    <source>
        <dbReference type="EMBL" id="KAA8914738.1"/>
    </source>
</evidence>
<feature type="region of interest" description="Disordered" evidence="1">
    <location>
        <begin position="401"/>
        <end position="425"/>
    </location>
</feature>
<reference evidence="2 3" key="1">
    <citation type="submission" date="2019-09" db="EMBL/GenBank/DDBJ databases">
        <title>Draft genome of the ectomycorrhizal ascomycete Sphaerosporella brunnea.</title>
        <authorList>
            <consortium name="DOE Joint Genome Institute"/>
            <person name="Benucci G.M."/>
            <person name="Marozzi G."/>
            <person name="Antonielli L."/>
            <person name="Sanchez S."/>
            <person name="Marco P."/>
            <person name="Wang X."/>
            <person name="Falini L.B."/>
            <person name="Barry K."/>
            <person name="Haridas S."/>
            <person name="Lipzen A."/>
            <person name="Labutti K."/>
            <person name="Grigoriev I.V."/>
            <person name="Murat C."/>
            <person name="Martin F."/>
            <person name="Albertini E."/>
            <person name="Donnini D."/>
            <person name="Bonito G."/>
        </authorList>
    </citation>
    <scope>NUCLEOTIDE SEQUENCE [LARGE SCALE GENOMIC DNA]</scope>
    <source>
        <strain evidence="2 3">Sb_GMNB300</strain>
    </source>
</reference>
<organism evidence="2 3">
    <name type="scientific">Sphaerosporella brunnea</name>
    <dbReference type="NCBI Taxonomy" id="1250544"/>
    <lineage>
        <taxon>Eukaryota</taxon>
        <taxon>Fungi</taxon>
        <taxon>Dikarya</taxon>
        <taxon>Ascomycota</taxon>
        <taxon>Pezizomycotina</taxon>
        <taxon>Pezizomycetes</taxon>
        <taxon>Pezizales</taxon>
        <taxon>Pyronemataceae</taxon>
        <taxon>Sphaerosporella</taxon>
    </lineage>
</organism>
<sequence>MPSATKIKISPSRSLLQIPLPLQSLCLSSSLSLSEITFTITSPLTLRISLAITITIVIAVPTNISPPQLFRTLSQSPSHRRPHLHRGVHYYDECRRNQYAEPNQYADAHRRGHHHPHRKDHPHLHHPYLHRQKQCLSLQPAVILCRSGSRSLYGVSGSIPIADPIRIRIASFTTIATTGAIPITAHIRVAVLIAIPSAIATTIALPIHSATALLASPSRSNCRRQPQPRFVCISARIVIAGAINFGIPISHRTLSPLRSLSTFQSPASPRTPYPHPYPHRRCYHYAYDHHYRYLKSPSLSPSVRQFLSASPSLYLVLLPSPLPSLPMYHHRAVSNLIAIASAISIAAFITMPAAAAISIPIPIAVPIPILTARSVSPPPEPPLSLPPAVSQADRHHDRRTILLSPSPSPSRSTLPASFLSPRQPQYRPHPYPRYVAVTIRTAITIRTAMTIHTAIIRISTGKTFPTATASSILCRSPSQSQRAMRIPIAIPISGFTTIATAGAMPTPPIWGCSPHRNPYP</sequence>
<accession>A0A5J5FAW3</accession>
<feature type="compositionally biased region" description="Low complexity" evidence="1">
    <location>
        <begin position="402"/>
        <end position="425"/>
    </location>
</feature>
<keyword evidence="3" id="KW-1185">Reference proteome</keyword>
<name>A0A5J5FAW3_9PEZI</name>
<dbReference type="AlphaFoldDB" id="A0A5J5FAW3"/>
<proteinExistence type="predicted"/>
<gene>
    <name evidence="2" type="ORF">FN846DRAFT_998381</name>
</gene>
<evidence type="ECO:0000313" key="3">
    <source>
        <dbReference type="Proteomes" id="UP000326924"/>
    </source>
</evidence>
<protein>
    <submittedName>
        <fullName evidence="2">Uncharacterized protein</fullName>
    </submittedName>
</protein>
<dbReference type="InParanoid" id="A0A5J5FAW3"/>
<comment type="caution">
    <text evidence="2">The sequence shown here is derived from an EMBL/GenBank/DDBJ whole genome shotgun (WGS) entry which is preliminary data.</text>
</comment>
<evidence type="ECO:0000256" key="1">
    <source>
        <dbReference type="SAM" id="MobiDB-lite"/>
    </source>
</evidence>
<dbReference type="EMBL" id="VXIS01000003">
    <property type="protein sequence ID" value="KAA8914738.1"/>
    <property type="molecule type" value="Genomic_DNA"/>
</dbReference>
<dbReference type="Proteomes" id="UP000326924">
    <property type="component" value="Unassembled WGS sequence"/>
</dbReference>